<dbReference type="InterPro" id="IPR036390">
    <property type="entry name" value="WH_DNA-bd_sf"/>
</dbReference>
<reference evidence="2" key="1">
    <citation type="submission" date="2023-02" db="EMBL/GenBank/DDBJ databases">
        <title>Identification and recombinant expression of a fungal hydrolase from Papiliotrema laurentii that hydrolyzes apple cutin and clears colloidal polyester polyurethane.</title>
        <authorList>
            <consortium name="DOE Joint Genome Institute"/>
            <person name="Roman V.A."/>
            <person name="Bojanowski C."/>
            <person name="Crable B.R."/>
            <person name="Wagner D.N."/>
            <person name="Hung C.S."/>
            <person name="Nadeau L.J."/>
            <person name="Schratz L."/>
            <person name="Haridas S."/>
            <person name="Pangilinan J."/>
            <person name="Lipzen A."/>
            <person name="Na H."/>
            <person name="Yan M."/>
            <person name="Ng V."/>
            <person name="Grigoriev I.V."/>
            <person name="Spatafora J.W."/>
            <person name="Barlow D."/>
            <person name="Biffinger J."/>
            <person name="Kelley-Loughnane N."/>
            <person name="Varaljay V.A."/>
            <person name="Crookes-Goodson W.J."/>
        </authorList>
    </citation>
    <scope>NUCLEOTIDE SEQUENCE</scope>
    <source>
        <strain evidence="2">5307AH</strain>
    </source>
</reference>
<dbReference type="SUPFAM" id="SSF46785">
    <property type="entry name" value="Winged helix' DNA-binding domain"/>
    <property type="match status" value="1"/>
</dbReference>
<dbReference type="Proteomes" id="UP001182556">
    <property type="component" value="Unassembled WGS sequence"/>
</dbReference>
<evidence type="ECO:0000313" key="3">
    <source>
        <dbReference type="Proteomes" id="UP001182556"/>
    </source>
</evidence>
<gene>
    <name evidence="2" type="ORF">DB88DRAFT_544665</name>
</gene>
<feature type="compositionally biased region" description="Basic and acidic residues" evidence="1">
    <location>
        <begin position="480"/>
        <end position="491"/>
    </location>
</feature>
<accession>A0AAD9FUL7</accession>
<proteinExistence type="predicted"/>
<feature type="compositionally biased region" description="Pro residues" evidence="1">
    <location>
        <begin position="280"/>
        <end position="294"/>
    </location>
</feature>
<organism evidence="2 3">
    <name type="scientific">Papiliotrema laurentii</name>
    <name type="common">Cryptococcus laurentii</name>
    <dbReference type="NCBI Taxonomy" id="5418"/>
    <lineage>
        <taxon>Eukaryota</taxon>
        <taxon>Fungi</taxon>
        <taxon>Dikarya</taxon>
        <taxon>Basidiomycota</taxon>
        <taxon>Agaricomycotina</taxon>
        <taxon>Tremellomycetes</taxon>
        <taxon>Tremellales</taxon>
        <taxon>Rhynchogastremaceae</taxon>
        <taxon>Papiliotrema</taxon>
    </lineage>
</organism>
<sequence>MPLPDGPIKVLQPESGNSRLAYLVRFPEDVWTQLEESAQAGGTIRLNLDDGMHLELPAGAPVSLRVQPCGTASEIYKFHHDTLTPHALAASRLAIPISTVSTHRAADKLKAQNDAHDRERKDRADRLNGIKKAIPPSLDHIGTTMNRTMSSPAVPAPSSGSNTPMVPLKTRVVQLLALGPLSVDEIVSKVGMSEGEVVRVVKGVGRETPEGYGLHPAKYSGVKIATWNYTYAEKQRVIKLAKQAFDELGYPEDADERADLDRKEAEVLSGASSSSDHVQTPPPAPMSAPPPSAPTPSQTPETATAPSLPKKEKSTKKGAALGLIGKQRAKFQAEKRAASLPNVKKPDGTASPRPDTGVPTHPRASPVSTVSSKESATTAKRKREDDLPPAIKRPASPKRASPPKRPTSPVPSQSSEESRGRSKTAKSSSKLGDAVTKKKSRASRDYSSSEGSDDELPKRSKAPLPKITRKVPPPKLHLNGNRDEPPDPEALRERYDELFPAYQLLSRKLVELHREAEGEEEGEVVEIDAKELEKMVARWEKWHKELEGIRRFFTT</sequence>
<comment type="caution">
    <text evidence="2">The sequence shown here is derived from an EMBL/GenBank/DDBJ whole genome shotgun (WGS) entry which is preliminary data.</text>
</comment>
<keyword evidence="3" id="KW-1185">Reference proteome</keyword>
<evidence type="ECO:0000313" key="2">
    <source>
        <dbReference type="EMBL" id="KAK1926470.1"/>
    </source>
</evidence>
<evidence type="ECO:0000256" key="1">
    <source>
        <dbReference type="SAM" id="MobiDB-lite"/>
    </source>
</evidence>
<feature type="compositionally biased region" description="Low complexity" evidence="1">
    <location>
        <begin position="295"/>
        <end position="307"/>
    </location>
</feature>
<feature type="compositionally biased region" description="Polar residues" evidence="1">
    <location>
        <begin position="366"/>
        <end position="378"/>
    </location>
</feature>
<name>A0AAD9FUL7_PAPLA</name>
<feature type="region of interest" description="Disordered" evidence="1">
    <location>
        <begin position="256"/>
        <end position="491"/>
    </location>
</feature>
<protein>
    <recommendedName>
        <fullName evidence="4">RNA polymerase II elongation factor ELL N-terminal domain-containing protein</fullName>
    </recommendedName>
</protein>
<evidence type="ECO:0008006" key="4">
    <source>
        <dbReference type="Google" id="ProtNLM"/>
    </source>
</evidence>
<dbReference type="EMBL" id="JAODAN010000002">
    <property type="protein sequence ID" value="KAK1926470.1"/>
    <property type="molecule type" value="Genomic_DNA"/>
</dbReference>
<feature type="compositionally biased region" description="Basic and acidic residues" evidence="1">
    <location>
        <begin position="257"/>
        <end position="266"/>
    </location>
</feature>
<dbReference type="AlphaFoldDB" id="A0AAD9FUL7"/>